<dbReference type="PANTHER" id="PTHR33116">
    <property type="entry name" value="REVERSE TRANSCRIPTASE ZINC-BINDING DOMAIN-CONTAINING PROTEIN-RELATED-RELATED"/>
    <property type="match status" value="1"/>
</dbReference>
<reference evidence="1" key="1">
    <citation type="submission" date="2020-06" db="EMBL/GenBank/DDBJ databases">
        <authorList>
            <person name="Li T."/>
            <person name="Hu X."/>
            <person name="Zhang T."/>
            <person name="Song X."/>
            <person name="Zhang H."/>
            <person name="Dai N."/>
            <person name="Sheng W."/>
            <person name="Hou X."/>
            <person name="Wei L."/>
        </authorList>
    </citation>
    <scope>NUCLEOTIDE SEQUENCE</scope>
    <source>
        <strain evidence="1">KEN1</strain>
        <tissue evidence="1">Leaf</tissue>
    </source>
</reference>
<proteinExistence type="predicted"/>
<dbReference type="AlphaFoldDB" id="A0AAW2UKI9"/>
<organism evidence="1">
    <name type="scientific">Sesamum latifolium</name>
    <dbReference type="NCBI Taxonomy" id="2727402"/>
    <lineage>
        <taxon>Eukaryota</taxon>
        <taxon>Viridiplantae</taxon>
        <taxon>Streptophyta</taxon>
        <taxon>Embryophyta</taxon>
        <taxon>Tracheophyta</taxon>
        <taxon>Spermatophyta</taxon>
        <taxon>Magnoliopsida</taxon>
        <taxon>eudicotyledons</taxon>
        <taxon>Gunneridae</taxon>
        <taxon>Pentapetalae</taxon>
        <taxon>asterids</taxon>
        <taxon>lamiids</taxon>
        <taxon>Lamiales</taxon>
        <taxon>Pedaliaceae</taxon>
        <taxon>Sesamum</taxon>
    </lineage>
</organism>
<protein>
    <recommendedName>
        <fullName evidence="2">Reverse transcriptase domain-containing protein</fullName>
    </recommendedName>
</protein>
<name>A0AAW2UKI9_9LAMI</name>
<evidence type="ECO:0008006" key="2">
    <source>
        <dbReference type="Google" id="ProtNLM"/>
    </source>
</evidence>
<dbReference type="EMBL" id="JACGWN010000012">
    <property type="protein sequence ID" value="KAL0416476.1"/>
    <property type="molecule type" value="Genomic_DNA"/>
</dbReference>
<comment type="caution">
    <text evidence="1">The sequence shown here is derived from an EMBL/GenBank/DDBJ whole genome shotgun (WGS) entry which is preliminary data.</text>
</comment>
<accession>A0AAW2UKI9</accession>
<evidence type="ECO:0000313" key="1">
    <source>
        <dbReference type="EMBL" id="KAL0416476.1"/>
    </source>
</evidence>
<reference evidence="1" key="2">
    <citation type="journal article" date="2024" name="Plant">
        <title>Genomic evolution and insights into agronomic trait innovations of Sesamum species.</title>
        <authorList>
            <person name="Miao H."/>
            <person name="Wang L."/>
            <person name="Qu L."/>
            <person name="Liu H."/>
            <person name="Sun Y."/>
            <person name="Le M."/>
            <person name="Wang Q."/>
            <person name="Wei S."/>
            <person name="Zheng Y."/>
            <person name="Lin W."/>
            <person name="Duan Y."/>
            <person name="Cao H."/>
            <person name="Xiong S."/>
            <person name="Wang X."/>
            <person name="Wei L."/>
            <person name="Li C."/>
            <person name="Ma Q."/>
            <person name="Ju M."/>
            <person name="Zhao R."/>
            <person name="Li G."/>
            <person name="Mu C."/>
            <person name="Tian Q."/>
            <person name="Mei H."/>
            <person name="Zhang T."/>
            <person name="Gao T."/>
            <person name="Zhang H."/>
        </authorList>
    </citation>
    <scope>NUCLEOTIDE SEQUENCE</scope>
    <source>
        <strain evidence="1">KEN1</strain>
    </source>
</reference>
<dbReference type="PANTHER" id="PTHR33116:SF76">
    <property type="entry name" value="DUF4283 DOMAIN-CONTAINING PROTEIN"/>
    <property type="match status" value="1"/>
</dbReference>
<sequence>MAPVLSGLSLVSLTSPTPFFGRELYFQTEWDFVLSSLRLFGFPNKFVAWIEECISTTYFFVALNGELHGFFPGACDLRQGDPMSPYLFVLAMKADEHSVLLFRDGLQQFAEWSGLEANVSKRQLIVSKSTQHTKQRLLTVLGFQEGVLLVRYLGLPLLSSRLTVGDASR</sequence>
<gene>
    <name evidence="1" type="ORF">Slati_3479500</name>
</gene>